<feature type="region of interest" description="Disordered" evidence="1">
    <location>
        <begin position="139"/>
        <end position="160"/>
    </location>
</feature>
<keyword evidence="3" id="KW-1185">Reference proteome</keyword>
<evidence type="ECO:0000313" key="3">
    <source>
        <dbReference type="Proteomes" id="UP000299102"/>
    </source>
</evidence>
<reference evidence="2 3" key="1">
    <citation type="journal article" date="2019" name="Commun. Biol.">
        <title>The bagworm genome reveals a unique fibroin gene that provides high tensile strength.</title>
        <authorList>
            <person name="Kono N."/>
            <person name="Nakamura H."/>
            <person name="Ohtoshi R."/>
            <person name="Tomita M."/>
            <person name="Numata K."/>
            <person name="Arakawa K."/>
        </authorList>
    </citation>
    <scope>NUCLEOTIDE SEQUENCE [LARGE SCALE GENOMIC DNA]</scope>
</reference>
<comment type="caution">
    <text evidence="2">The sequence shown here is derived from an EMBL/GenBank/DDBJ whole genome shotgun (WGS) entry which is preliminary data.</text>
</comment>
<gene>
    <name evidence="2" type="ORF">EVAR_67829_1</name>
</gene>
<proteinExistence type="predicted"/>
<sequence length="160" mass="18255">MDWRNGVAHASCPFQYRTEENPDSRTKASRKFHTMTDRDKGHGVYLRRQDPYRRTSMLQLKPTSPKIACRRPPRRQSLTGSTAAVGRYSRVLTYGRHMVTVAVDVPFSVLTARASCARQLSLSTKGVLHQGRRKTWATWASTSRSEEPPPSKLMRRSLSH</sequence>
<accession>A0A4C1ZU83</accession>
<evidence type="ECO:0000313" key="2">
    <source>
        <dbReference type="EMBL" id="GBP91560.1"/>
    </source>
</evidence>
<dbReference type="AlphaFoldDB" id="A0A4C1ZU83"/>
<dbReference type="EMBL" id="BGZK01002181">
    <property type="protein sequence ID" value="GBP91560.1"/>
    <property type="molecule type" value="Genomic_DNA"/>
</dbReference>
<name>A0A4C1ZU83_EUMVA</name>
<protein>
    <submittedName>
        <fullName evidence="2">Uncharacterized protein</fullName>
    </submittedName>
</protein>
<evidence type="ECO:0000256" key="1">
    <source>
        <dbReference type="SAM" id="MobiDB-lite"/>
    </source>
</evidence>
<organism evidence="2 3">
    <name type="scientific">Eumeta variegata</name>
    <name type="common">Bagworm moth</name>
    <name type="synonym">Eumeta japonica</name>
    <dbReference type="NCBI Taxonomy" id="151549"/>
    <lineage>
        <taxon>Eukaryota</taxon>
        <taxon>Metazoa</taxon>
        <taxon>Ecdysozoa</taxon>
        <taxon>Arthropoda</taxon>
        <taxon>Hexapoda</taxon>
        <taxon>Insecta</taxon>
        <taxon>Pterygota</taxon>
        <taxon>Neoptera</taxon>
        <taxon>Endopterygota</taxon>
        <taxon>Lepidoptera</taxon>
        <taxon>Glossata</taxon>
        <taxon>Ditrysia</taxon>
        <taxon>Tineoidea</taxon>
        <taxon>Psychidae</taxon>
        <taxon>Oiketicinae</taxon>
        <taxon>Eumeta</taxon>
    </lineage>
</organism>
<dbReference type="Proteomes" id="UP000299102">
    <property type="component" value="Unassembled WGS sequence"/>
</dbReference>